<dbReference type="InterPro" id="IPR053139">
    <property type="entry name" value="Surface_bspA-like"/>
</dbReference>
<organism evidence="2 3">
    <name type="scientific">Tritrichomonas musculus</name>
    <dbReference type="NCBI Taxonomy" id="1915356"/>
    <lineage>
        <taxon>Eukaryota</taxon>
        <taxon>Metamonada</taxon>
        <taxon>Parabasalia</taxon>
        <taxon>Tritrichomonadida</taxon>
        <taxon>Tritrichomonadidae</taxon>
        <taxon>Tritrichomonas</taxon>
    </lineage>
</organism>
<gene>
    <name evidence="2" type="ORF">M9Y10_044356</name>
</gene>
<dbReference type="InterPro" id="IPR032675">
    <property type="entry name" value="LRR_dom_sf"/>
</dbReference>
<dbReference type="SUPFAM" id="SSF52058">
    <property type="entry name" value="L domain-like"/>
    <property type="match status" value="1"/>
</dbReference>
<evidence type="ECO:0000256" key="1">
    <source>
        <dbReference type="SAM" id="Coils"/>
    </source>
</evidence>
<evidence type="ECO:0000313" key="2">
    <source>
        <dbReference type="EMBL" id="KAK8835514.1"/>
    </source>
</evidence>
<keyword evidence="1" id="KW-0175">Coiled coil</keyword>
<reference evidence="2 3" key="1">
    <citation type="submission" date="2024-04" db="EMBL/GenBank/DDBJ databases">
        <title>Tritrichomonas musculus Genome.</title>
        <authorList>
            <person name="Alves-Ferreira E."/>
            <person name="Grigg M."/>
            <person name="Lorenzi H."/>
            <person name="Galac M."/>
        </authorList>
    </citation>
    <scope>NUCLEOTIDE SEQUENCE [LARGE SCALE GENOMIC DNA]</scope>
    <source>
        <strain evidence="2 3">EAF2021</strain>
    </source>
</reference>
<sequence>MTKKFEDQINMVQENYKKLIDENEKIKKENDDMKKEICNIKKDYDDLKIVVNKANERLTKLEKEMVCFQVQQISIKDFNASPLLIKLSIISNLSNDKMKPYFEKIKNLLIYFQKLHHDSSYPYIEIISNNLEQPLNEIINEDSVQILYNITEILYKNRSFDTLEFNNILNQFNSVSIEIQFPSSLFDNIYQNVMLVKKNNPQKIKIGIFITKINIVDDTFNKNENISSVKFESTVEQICGKNGSFQMCLKLRRVILPIYLKVIGISSFEYNPIKKIIIPPTVKAIQSCAFKCCKLLVSIEIPPSVTEIGEGCFSFCTSLEQIKIPPLVTEIGRCTFNSCTSLKLVEMTKSVKKICYEAFKECSSLKEIKLPSGVSIGKSVFPTITKIKYF</sequence>
<dbReference type="Proteomes" id="UP001470230">
    <property type="component" value="Unassembled WGS sequence"/>
</dbReference>
<dbReference type="PANTHER" id="PTHR45661">
    <property type="entry name" value="SURFACE ANTIGEN"/>
    <property type="match status" value="1"/>
</dbReference>
<proteinExistence type="predicted"/>
<dbReference type="PANTHER" id="PTHR45661:SF3">
    <property type="entry name" value="IG-LIKE DOMAIN-CONTAINING PROTEIN"/>
    <property type="match status" value="1"/>
</dbReference>
<evidence type="ECO:0000313" key="3">
    <source>
        <dbReference type="Proteomes" id="UP001470230"/>
    </source>
</evidence>
<dbReference type="EMBL" id="JAPFFF010000085">
    <property type="protein sequence ID" value="KAK8835514.1"/>
    <property type="molecule type" value="Genomic_DNA"/>
</dbReference>
<dbReference type="Pfam" id="PF13306">
    <property type="entry name" value="LRR_5"/>
    <property type="match status" value="1"/>
</dbReference>
<dbReference type="Gene3D" id="3.80.10.10">
    <property type="entry name" value="Ribonuclease Inhibitor"/>
    <property type="match status" value="1"/>
</dbReference>
<accession>A0ABR2GNJ6</accession>
<feature type="coiled-coil region" evidence="1">
    <location>
        <begin position="2"/>
        <end position="71"/>
    </location>
</feature>
<keyword evidence="3" id="KW-1185">Reference proteome</keyword>
<dbReference type="InterPro" id="IPR026906">
    <property type="entry name" value="LRR_5"/>
</dbReference>
<name>A0ABR2GNJ6_9EUKA</name>
<comment type="caution">
    <text evidence="2">The sequence shown here is derived from an EMBL/GenBank/DDBJ whole genome shotgun (WGS) entry which is preliminary data.</text>
</comment>
<protein>
    <submittedName>
        <fullName evidence="2">Uncharacterized protein</fullName>
    </submittedName>
</protein>